<organism evidence="2 3">
    <name type="scientific">Rangifer tarandus platyrhynchus</name>
    <name type="common">Svalbard reindeer</name>
    <dbReference type="NCBI Taxonomy" id="3082113"/>
    <lineage>
        <taxon>Eukaryota</taxon>
        <taxon>Metazoa</taxon>
        <taxon>Chordata</taxon>
        <taxon>Craniata</taxon>
        <taxon>Vertebrata</taxon>
        <taxon>Euteleostomi</taxon>
        <taxon>Mammalia</taxon>
        <taxon>Eutheria</taxon>
        <taxon>Laurasiatheria</taxon>
        <taxon>Artiodactyla</taxon>
        <taxon>Ruminantia</taxon>
        <taxon>Pecora</taxon>
        <taxon>Cervidae</taxon>
        <taxon>Odocoileinae</taxon>
        <taxon>Rangifer</taxon>
    </lineage>
</organism>
<feature type="region of interest" description="Disordered" evidence="1">
    <location>
        <begin position="1"/>
        <end position="72"/>
    </location>
</feature>
<evidence type="ECO:0000313" key="2">
    <source>
        <dbReference type="EMBL" id="CAI9170020.1"/>
    </source>
</evidence>
<evidence type="ECO:0000313" key="3">
    <source>
        <dbReference type="Proteomes" id="UP001176941"/>
    </source>
</evidence>
<evidence type="ECO:0000256" key="1">
    <source>
        <dbReference type="SAM" id="MobiDB-lite"/>
    </source>
</evidence>
<proteinExistence type="predicted"/>
<dbReference type="EMBL" id="OX459939">
    <property type="protein sequence ID" value="CAI9170020.1"/>
    <property type="molecule type" value="Genomic_DNA"/>
</dbReference>
<gene>
    <name evidence="2" type="ORF">MRATA1EN1_LOCUS18982</name>
</gene>
<keyword evidence="3" id="KW-1185">Reference proteome</keyword>
<protein>
    <submittedName>
        <fullName evidence="2">Uncharacterized protein</fullName>
    </submittedName>
</protein>
<accession>A0ABN8Z863</accession>
<reference evidence="2" key="1">
    <citation type="submission" date="2023-04" db="EMBL/GenBank/DDBJ databases">
        <authorList>
            <consortium name="ELIXIR-Norway"/>
        </authorList>
    </citation>
    <scope>NUCLEOTIDE SEQUENCE [LARGE SCALE GENOMIC DNA]</scope>
</reference>
<name>A0ABN8Z863_RANTA</name>
<dbReference type="Proteomes" id="UP001176941">
    <property type="component" value="Chromosome 3"/>
</dbReference>
<sequence length="113" mass="12400">MRSKAPHCTYWRPPRGPTISSSQAARRPVTHLEAASRRGPRHLAALLSPQLSTLSDRTQHPPQRVPALYPFKKPDRPGVGVVACAIARARGEEGARVIIGRGRGPAREWRAIT</sequence>